<protein>
    <submittedName>
        <fullName evidence="1">Transposon Tf2-11 polyprotein</fullName>
    </submittedName>
</protein>
<gene>
    <name evidence="1" type="ORF">Scaly_0676100</name>
</gene>
<name>A0AAW2R5W4_9LAMI</name>
<dbReference type="Gene3D" id="3.10.10.10">
    <property type="entry name" value="HIV Type 1 Reverse Transcriptase, subunit A, domain 1"/>
    <property type="match status" value="1"/>
</dbReference>
<evidence type="ECO:0000313" key="1">
    <source>
        <dbReference type="EMBL" id="KAL0375585.1"/>
    </source>
</evidence>
<reference evidence="1" key="2">
    <citation type="journal article" date="2024" name="Plant">
        <title>Genomic evolution and insights into agronomic trait innovations of Sesamum species.</title>
        <authorList>
            <person name="Miao H."/>
            <person name="Wang L."/>
            <person name="Qu L."/>
            <person name="Liu H."/>
            <person name="Sun Y."/>
            <person name="Le M."/>
            <person name="Wang Q."/>
            <person name="Wei S."/>
            <person name="Zheng Y."/>
            <person name="Lin W."/>
            <person name="Duan Y."/>
            <person name="Cao H."/>
            <person name="Xiong S."/>
            <person name="Wang X."/>
            <person name="Wei L."/>
            <person name="Li C."/>
            <person name="Ma Q."/>
            <person name="Ju M."/>
            <person name="Zhao R."/>
            <person name="Li G."/>
            <person name="Mu C."/>
            <person name="Tian Q."/>
            <person name="Mei H."/>
            <person name="Zhang T."/>
            <person name="Gao T."/>
            <person name="Zhang H."/>
        </authorList>
    </citation>
    <scope>NUCLEOTIDE SEQUENCE</scope>
    <source>
        <strain evidence="1">KEN8</strain>
    </source>
</reference>
<dbReference type="InterPro" id="IPR043128">
    <property type="entry name" value="Rev_trsase/Diguanyl_cyclase"/>
</dbReference>
<proteinExistence type="predicted"/>
<dbReference type="EMBL" id="JACGWM010000004">
    <property type="protein sequence ID" value="KAL0375585.1"/>
    <property type="molecule type" value="Genomic_DNA"/>
</dbReference>
<sequence>MFPMPSSSTVPPPFPLALTPLPSLSPSFSQQLSPLVTVKPPKLHLPLFYGSNPLYWVFQAENFFSYYHTPQEQCLDLVSVYMTGDALSWFKWMYKICQLSLWDAFVESLELLFGLSSYVNHEAALFKLHQRGSIAKLQVEFERLCNQVIGLPPESFLNCFLFTLRPNIQWELAILRPSSFSQAMADDPPSPDDPPIADFDAEFPPLPSSSILQSDSTPSHLHFQHSISILVDSGSSHNILQSLIVEFLGLAITRIASFSVVVKLSTARIFGPKCHCPLALIDMLWDGVIQPSTSPFSFLVLLIHKKDDTWQFFVDHLALNAITIRNRFLIPTVDELLDKLHGATVFSKLDLRAGYH</sequence>
<dbReference type="PANTHER" id="PTHR24559">
    <property type="entry name" value="TRANSPOSON TY3-I GAG-POL POLYPROTEIN"/>
    <property type="match status" value="1"/>
</dbReference>
<accession>A0AAW2R5W4</accession>
<dbReference type="InterPro" id="IPR053134">
    <property type="entry name" value="RNA-dir_DNA_polymerase"/>
</dbReference>
<dbReference type="AlphaFoldDB" id="A0AAW2R5W4"/>
<reference evidence="1" key="1">
    <citation type="submission" date="2020-06" db="EMBL/GenBank/DDBJ databases">
        <authorList>
            <person name="Li T."/>
            <person name="Hu X."/>
            <person name="Zhang T."/>
            <person name="Song X."/>
            <person name="Zhang H."/>
            <person name="Dai N."/>
            <person name="Sheng W."/>
            <person name="Hou X."/>
            <person name="Wei L."/>
        </authorList>
    </citation>
    <scope>NUCLEOTIDE SEQUENCE</scope>
    <source>
        <strain evidence="1">KEN8</strain>
        <tissue evidence="1">Leaf</tissue>
    </source>
</reference>
<comment type="caution">
    <text evidence="1">The sequence shown here is derived from an EMBL/GenBank/DDBJ whole genome shotgun (WGS) entry which is preliminary data.</text>
</comment>
<dbReference type="SUPFAM" id="SSF56672">
    <property type="entry name" value="DNA/RNA polymerases"/>
    <property type="match status" value="1"/>
</dbReference>
<dbReference type="Gene3D" id="3.30.70.270">
    <property type="match status" value="1"/>
</dbReference>
<organism evidence="1">
    <name type="scientific">Sesamum calycinum</name>
    <dbReference type="NCBI Taxonomy" id="2727403"/>
    <lineage>
        <taxon>Eukaryota</taxon>
        <taxon>Viridiplantae</taxon>
        <taxon>Streptophyta</taxon>
        <taxon>Embryophyta</taxon>
        <taxon>Tracheophyta</taxon>
        <taxon>Spermatophyta</taxon>
        <taxon>Magnoliopsida</taxon>
        <taxon>eudicotyledons</taxon>
        <taxon>Gunneridae</taxon>
        <taxon>Pentapetalae</taxon>
        <taxon>asterids</taxon>
        <taxon>lamiids</taxon>
        <taxon>Lamiales</taxon>
        <taxon>Pedaliaceae</taxon>
        <taxon>Sesamum</taxon>
    </lineage>
</organism>
<dbReference type="PANTHER" id="PTHR24559:SF434">
    <property type="entry name" value="RNA-DIRECTED DNA POLYMERASE HOMOLOG"/>
    <property type="match status" value="1"/>
</dbReference>
<dbReference type="InterPro" id="IPR043502">
    <property type="entry name" value="DNA/RNA_pol_sf"/>
</dbReference>